<proteinExistence type="predicted"/>
<dbReference type="Proteomes" id="UP000299102">
    <property type="component" value="Unassembled WGS sequence"/>
</dbReference>
<keyword evidence="3" id="KW-1185">Reference proteome</keyword>
<dbReference type="AlphaFoldDB" id="A0A4C1WP24"/>
<sequence length="176" mass="19642">MRVWLVPGFEVGQVSRRRPLSSVSPPLRRIHYTRRRCRHNFADLRQRLDAHLPQHFFCGGDLGRSFSILVSILSTCRFSWLILFNLFSAASSSAALLAFSRPTPTTYLERDIEAKSEPALPMARLPIAGCHPVYRVDTHRRDSPDRPRSPPDRSLGLGPPTWTATGGQSPPSGSPA</sequence>
<evidence type="ECO:0000313" key="3">
    <source>
        <dbReference type="Proteomes" id="UP000299102"/>
    </source>
</evidence>
<gene>
    <name evidence="2" type="ORF">EVAR_43316_1</name>
</gene>
<feature type="region of interest" description="Disordered" evidence="1">
    <location>
        <begin position="137"/>
        <end position="176"/>
    </location>
</feature>
<organism evidence="2 3">
    <name type="scientific">Eumeta variegata</name>
    <name type="common">Bagworm moth</name>
    <name type="synonym">Eumeta japonica</name>
    <dbReference type="NCBI Taxonomy" id="151549"/>
    <lineage>
        <taxon>Eukaryota</taxon>
        <taxon>Metazoa</taxon>
        <taxon>Ecdysozoa</taxon>
        <taxon>Arthropoda</taxon>
        <taxon>Hexapoda</taxon>
        <taxon>Insecta</taxon>
        <taxon>Pterygota</taxon>
        <taxon>Neoptera</taxon>
        <taxon>Endopterygota</taxon>
        <taxon>Lepidoptera</taxon>
        <taxon>Glossata</taxon>
        <taxon>Ditrysia</taxon>
        <taxon>Tineoidea</taxon>
        <taxon>Psychidae</taxon>
        <taxon>Oiketicinae</taxon>
        <taxon>Eumeta</taxon>
    </lineage>
</organism>
<protein>
    <submittedName>
        <fullName evidence="2">Uncharacterized protein</fullName>
    </submittedName>
</protein>
<accession>A0A4C1WP24</accession>
<dbReference type="EMBL" id="BGZK01000615">
    <property type="protein sequence ID" value="GBP53031.1"/>
    <property type="molecule type" value="Genomic_DNA"/>
</dbReference>
<name>A0A4C1WP24_EUMVA</name>
<feature type="compositionally biased region" description="Polar residues" evidence="1">
    <location>
        <begin position="162"/>
        <end position="176"/>
    </location>
</feature>
<evidence type="ECO:0000313" key="2">
    <source>
        <dbReference type="EMBL" id="GBP53031.1"/>
    </source>
</evidence>
<reference evidence="2 3" key="1">
    <citation type="journal article" date="2019" name="Commun. Biol.">
        <title>The bagworm genome reveals a unique fibroin gene that provides high tensile strength.</title>
        <authorList>
            <person name="Kono N."/>
            <person name="Nakamura H."/>
            <person name="Ohtoshi R."/>
            <person name="Tomita M."/>
            <person name="Numata K."/>
            <person name="Arakawa K."/>
        </authorList>
    </citation>
    <scope>NUCLEOTIDE SEQUENCE [LARGE SCALE GENOMIC DNA]</scope>
</reference>
<feature type="compositionally biased region" description="Basic and acidic residues" evidence="1">
    <location>
        <begin position="137"/>
        <end position="151"/>
    </location>
</feature>
<evidence type="ECO:0000256" key="1">
    <source>
        <dbReference type="SAM" id="MobiDB-lite"/>
    </source>
</evidence>
<comment type="caution">
    <text evidence="2">The sequence shown here is derived from an EMBL/GenBank/DDBJ whole genome shotgun (WGS) entry which is preliminary data.</text>
</comment>